<name>A0A392PFX5_9FABA</name>
<keyword evidence="2" id="KW-1185">Reference proteome</keyword>
<reference evidence="1 2" key="1">
    <citation type="journal article" date="2018" name="Front. Plant Sci.">
        <title>Red Clover (Trifolium pratense) and Zigzag Clover (T. medium) - A Picture of Genomic Similarities and Differences.</title>
        <authorList>
            <person name="Dluhosova J."/>
            <person name="Istvanek J."/>
            <person name="Nedelnik J."/>
            <person name="Repkova J."/>
        </authorList>
    </citation>
    <scope>NUCLEOTIDE SEQUENCE [LARGE SCALE GENOMIC DNA]</scope>
    <source>
        <strain evidence="2">cv. 10/8</strain>
        <tissue evidence="1">Leaf</tissue>
    </source>
</reference>
<dbReference type="EMBL" id="LXQA010075414">
    <property type="protein sequence ID" value="MCI10216.1"/>
    <property type="molecule type" value="Genomic_DNA"/>
</dbReference>
<evidence type="ECO:0000313" key="1">
    <source>
        <dbReference type="EMBL" id="MCI10216.1"/>
    </source>
</evidence>
<dbReference type="AlphaFoldDB" id="A0A392PFX5"/>
<dbReference type="Proteomes" id="UP000265520">
    <property type="component" value="Unassembled WGS sequence"/>
</dbReference>
<comment type="caution">
    <text evidence="1">The sequence shown here is derived from an EMBL/GenBank/DDBJ whole genome shotgun (WGS) entry which is preliminary data.</text>
</comment>
<evidence type="ECO:0000313" key="2">
    <source>
        <dbReference type="Proteomes" id="UP000265520"/>
    </source>
</evidence>
<protein>
    <submittedName>
        <fullName evidence="1">Uncharacterized protein</fullName>
    </submittedName>
</protein>
<sequence>MLQDHMRGRHHISTRNFKALGIWVSLLYIQHDPTPGSTPARLTSRTRALIPSVVNSGRDGQNWRQPIQHKALRPSKVLRALFL</sequence>
<proteinExistence type="predicted"/>
<organism evidence="1 2">
    <name type="scientific">Trifolium medium</name>
    <dbReference type="NCBI Taxonomy" id="97028"/>
    <lineage>
        <taxon>Eukaryota</taxon>
        <taxon>Viridiplantae</taxon>
        <taxon>Streptophyta</taxon>
        <taxon>Embryophyta</taxon>
        <taxon>Tracheophyta</taxon>
        <taxon>Spermatophyta</taxon>
        <taxon>Magnoliopsida</taxon>
        <taxon>eudicotyledons</taxon>
        <taxon>Gunneridae</taxon>
        <taxon>Pentapetalae</taxon>
        <taxon>rosids</taxon>
        <taxon>fabids</taxon>
        <taxon>Fabales</taxon>
        <taxon>Fabaceae</taxon>
        <taxon>Papilionoideae</taxon>
        <taxon>50 kb inversion clade</taxon>
        <taxon>NPAAA clade</taxon>
        <taxon>Hologalegina</taxon>
        <taxon>IRL clade</taxon>
        <taxon>Trifolieae</taxon>
        <taxon>Trifolium</taxon>
    </lineage>
</organism>
<accession>A0A392PFX5</accession>